<accession>A0A1N7U483</accession>
<dbReference type="AlphaFoldDB" id="A0A1N7U483"/>
<proteinExistence type="predicted"/>
<feature type="transmembrane region" description="Helical" evidence="6">
    <location>
        <begin position="256"/>
        <end position="273"/>
    </location>
</feature>
<dbReference type="InterPro" id="IPR014738">
    <property type="entry name" value="Citrate_transporter"/>
</dbReference>
<reference evidence="8 9" key="1">
    <citation type="submission" date="2014-05" db="EMBL/GenBank/DDBJ databases">
        <title>Pseudomonas simiae WCS417.</title>
        <authorList>
            <person name="Berendsen R.L."/>
        </authorList>
    </citation>
    <scope>NUCLEOTIDE SEQUENCE [LARGE SCALE GENOMIC DNA]</scope>
    <source>
        <strain evidence="8 9">WCS417</strain>
    </source>
</reference>
<gene>
    <name evidence="8" type="ORF">PS417_19370</name>
</gene>
<sequence>MLATLGVITILCLLAAVMSKRLSPLVALIALPIIAALLGGFGLQTSAFIITGIKNVAPVVGMFVFAILFFGIMTDAGMLDPIIDRILRTVGTRPTRIVVGTATLALLVHLDGSGAVTFLVTVPAMLPLYTRLGIDKRILACVCAMAAGVNFLPWTGPVLRSSAALHVPVADLFQPLIPVQIVGLIFVFVCAWWLGRREEKRLGLGAGSTVDAVPQRVLSDDDIKLRRPRLFWVNLILTVLVMVVMIAGWVDPVVMFMLGTVVALCINYPNVDAQRARIDAHAKTALTMASILLAAGVFTGIMQGTGMLKAIAEVAVAQIPAGHGKLIPAVVGFISMPLSMLFDPDSYYFGVMPVIAEVGKALGVDPLQVAQASLLGVHTTGFPVSPLTPATFLLVGLCKIELADHQRFTIPFLFAASVLMTLTALLLGVI</sequence>
<dbReference type="PANTHER" id="PTHR30354:SF26">
    <property type="entry name" value="TRANSPORTER, PUTATIVE-RELATED"/>
    <property type="match status" value="1"/>
</dbReference>
<dbReference type="RefSeq" id="WP_010208850.1">
    <property type="nucleotide sequence ID" value="NZ_CP007637.1"/>
</dbReference>
<evidence type="ECO:0000256" key="1">
    <source>
        <dbReference type="ARBA" id="ARBA00004141"/>
    </source>
</evidence>
<feature type="transmembrane region" description="Helical" evidence="6">
    <location>
        <begin position="285"/>
        <end position="306"/>
    </location>
</feature>
<evidence type="ECO:0000256" key="5">
    <source>
        <dbReference type="ARBA" id="ARBA00023136"/>
    </source>
</evidence>
<keyword evidence="5 6" id="KW-0472">Membrane</keyword>
<dbReference type="Proteomes" id="UP000027308">
    <property type="component" value="Chromosome"/>
</dbReference>
<dbReference type="eggNOG" id="COG2851">
    <property type="taxonomic scope" value="Bacteria"/>
</dbReference>
<dbReference type="Pfam" id="PF03600">
    <property type="entry name" value="CitMHS"/>
    <property type="match status" value="1"/>
</dbReference>
<dbReference type="GO" id="GO:0015137">
    <property type="term" value="F:citrate transmembrane transporter activity"/>
    <property type="evidence" value="ECO:0007669"/>
    <property type="project" value="InterPro"/>
</dbReference>
<protein>
    <submittedName>
        <fullName evidence="8">Citrate transporter</fullName>
    </submittedName>
</protein>
<dbReference type="OrthoDB" id="5329450at2"/>
<dbReference type="InterPro" id="IPR004680">
    <property type="entry name" value="Cit_transptr-like_dom"/>
</dbReference>
<comment type="subcellular location">
    <subcellularLocation>
        <location evidence="1">Membrane</location>
        <topology evidence="1">Multi-pass membrane protein</topology>
    </subcellularLocation>
</comment>
<evidence type="ECO:0000259" key="7">
    <source>
        <dbReference type="Pfam" id="PF03600"/>
    </source>
</evidence>
<feature type="transmembrane region" description="Helical" evidence="6">
    <location>
        <begin position="138"/>
        <end position="156"/>
    </location>
</feature>
<evidence type="ECO:0000256" key="3">
    <source>
        <dbReference type="ARBA" id="ARBA00022692"/>
    </source>
</evidence>
<keyword evidence="2" id="KW-0813">Transport</keyword>
<dbReference type="GO" id="GO:0015128">
    <property type="term" value="F:gluconate transmembrane transporter activity"/>
    <property type="evidence" value="ECO:0007669"/>
    <property type="project" value="InterPro"/>
</dbReference>
<dbReference type="EMBL" id="CP007637">
    <property type="protein sequence ID" value="AIB37697.1"/>
    <property type="molecule type" value="Genomic_DNA"/>
</dbReference>
<dbReference type="InterPro" id="IPR003474">
    <property type="entry name" value="Glcn_transporter"/>
</dbReference>
<feature type="transmembrane region" description="Helical" evidence="6">
    <location>
        <begin position="29"/>
        <end position="49"/>
    </location>
</feature>
<feature type="transmembrane region" description="Helical" evidence="6">
    <location>
        <begin position="408"/>
        <end position="429"/>
    </location>
</feature>
<evidence type="ECO:0000313" key="8">
    <source>
        <dbReference type="EMBL" id="AIB37697.1"/>
    </source>
</evidence>
<feature type="domain" description="Citrate transporter-like" evidence="7">
    <location>
        <begin position="15"/>
        <end position="376"/>
    </location>
</feature>
<name>A0A1N7U483_9PSED</name>
<feature type="transmembrane region" description="Helical" evidence="6">
    <location>
        <begin position="176"/>
        <end position="194"/>
    </location>
</feature>
<dbReference type="NCBIfam" id="TIGR00784">
    <property type="entry name" value="citMHS"/>
    <property type="match status" value="1"/>
</dbReference>
<feature type="transmembrane region" description="Helical" evidence="6">
    <location>
        <begin position="97"/>
        <end position="126"/>
    </location>
</feature>
<evidence type="ECO:0000256" key="6">
    <source>
        <dbReference type="SAM" id="Phobius"/>
    </source>
</evidence>
<evidence type="ECO:0000313" key="9">
    <source>
        <dbReference type="Proteomes" id="UP000027308"/>
    </source>
</evidence>
<evidence type="ECO:0000256" key="4">
    <source>
        <dbReference type="ARBA" id="ARBA00022989"/>
    </source>
</evidence>
<keyword evidence="3 6" id="KW-0812">Transmembrane</keyword>
<dbReference type="PANTHER" id="PTHR30354">
    <property type="entry name" value="GNT FAMILY GLUCONATE TRANSPORTER"/>
    <property type="match status" value="1"/>
</dbReference>
<organism evidence="8 9">
    <name type="scientific">Pseudomonas simiae</name>
    <dbReference type="NCBI Taxonomy" id="321846"/>
    <lineage>
        <taxon>Bacteria</taxon>
        <taxon>Pseudomonadati</taxon>
        <taxon>Pseudomonadota</taxon>
        <taxon>Gammaproteobacteria</taxon>
        <taxon>Pseudomonadales</taxon>
        <taxon>Pseudomonadaceae</taxon>
        <taxon>Pseudomonas</taxon>
    </lineage>
</organism>
<evidence type="ECO:0000256" key="2">
    <source>
        <dbReference type="ARBA" id="ARBA00022448"/>
    </source>
</evidence>
<keyword evidence="4 6" id="KW-1133">Transmembrane helix</keyword>
<feature type="transmembrane region" description="Helical" evidence="6">
    <location>
        <begin position="56"/>
        <end position="77"/>
    </location>
</feature>
<feature type="transmembrane region" description="Helical" evidence="6">
    <location>
        <begin position="230"/>
        <end position="250"/>
    </location>
</feature>
<dbReference type="GO" id="GO:0005886">
    <property type="term" value="C:plasma membrane"/>
    <property type="evidence" value="ECO:0007669"/>
    <property type="project" value="TreeGrafter"/>
</dbReference>